<proteinExistence type="predicted"/>
<gene>
    <name evidence="2" type="ORF">I8J34_13345</name>
</gene>
<dbReference type="PANTHER" id="PTHR36121">
    <property type="entry name" value="PROTEIN SXY"/>
    <property type="match status" value="1"/>
</dbReference>
<evidence type="ECO:0000259" key="1">
    <source>
        <dbReference type="Pfam" id="PF04994"/>
    </source>
</evidence>
<dbReference type="EMBL" id="JAEKFT010000014">
    <property type="protein sequence ID" value="MBT0962160.1"/>
    <property type="molecule type" value="Genomic_DNA"/>
</dbReference>
<accession>A0A944D8N9</accession>
<organism evidence="2 3">
    <name type="scientific">Denitromonas iodatirespirans</name>
    <dbReference type="NCBI Taxonomy" id="2795389"/>
    <lineage>
        <taxon>Bacteria</taxon>
        <taxon>Pseudomonadati</taxon>
        <taxon>Pseudomonadota</taxon>
        <taxon>Betaproteobacteria</taxon>
        <taxon>Rhodocyclales</taxon>
        <taxon>Zoogloeaceae</taxon>
        <taxon>Denitromonas</taxon>
    </lineage>
</organism>
<name>A0A944D8N9_DENI1</name>
<protein>
    <submittedName>
        <fullName evidence="2">TfoX/Sxy family protein</fullName>
    </submittedName>
</protein>
<dbReference type="InterPro" id="IPR007077">
    <property type="entry name" value="TfoX_C"/>
</dbReference>
<dbReference type="PANTHER" id="PTHR36121:SF1">
    <property type="entry name" value="PROTEIN SXY"/>
    <property type="match status" value="1"/>
</dbReference>
<evidence type="ECO:0000313" key="2">
    <source>
        <dbReference type="EMBL" id="MBT0962160.1"/>
    </source>
</evidence>
<sequence length="97" mass="10379">MVPASSDASTDGPAALARLRNLGPASARMLAKAGIFSVQALHDMGAVAAFRRVRHAEPAASLNLLWALEGALTDRPWQAVARHERLRLLLALDDNID</sequence>
<dbReference type="InterPro" id="IPR047525">
    <property type="entry name" value="TfoX-like"/>
</dbReference>
<reference evidence="3" key="1">
    <citation type="journal article" date="2022" name="ISME J.">
        <title>Genetic and phylogenetic analysis of dissimilatory iodate-reducing bacteria identifies potential niches across the world's oceans.</title>
        <authorList>
            <person name="Reyes-Umana V."/>
            <person name="Henning Z."/>
            <person name="Lee K."/>
            <person name="Barnum T.P."/>
            <person name="Coates J.D."/>
        </authorList>
    </citation>
    <scope>NUCLEOTIDE SEQUENCE [LARGE SCALE GENOMIC DNA]</scope>
    <source>
        <strain evidence="3">IR12</strain>
    </source>
</reference>
<dbReference type="RefSeq" id="WP_214362072.1">
    <property type="nucleotide sequence ID" value="NZ_JAEKFT010000014.1"/>
</dbReference>
<comment type="caution">
    <text evidence="2">The sequence shown here is derived from an EMBL/GenBank/DDBJ whole genome shotgun (WGS) entry which is preliminary data.</text>
</comment>
<evidence type="ECO:0000313" key="3">
    <source>
        <dbReference type="Proteomes" id="UP000694660"/>
    </source>
</evidence>
<dbReference type="AlphaFoldDB" id="A0A944D8N9"/>
<dbReference type="Gene3D" id="1.10.150.20">
    <property type="entry name" value="5' to 3' exonuclease, C-terminal subdomain"/>
    <property type="match status" value="1"/>
</dbReference>
<dbReference type="Proteomes" id="UP000694660">
    <property type="component" value="Unassembled WGS sequence"/>
</dbReference>
<dbReference type="Pfam" id="PF04994">
    <property type="entry name" value="TfoX_C"/>
    <property type="match status" value="1"/>
</dbReference>
<feature type="domain" description="TfoX C-terminal" evidence="1">
    <location>
        <begin position="15"/>
        <end position="90"/>
    </location>
</feature>
<keyword evidence="3" id="KW-1185">Reference proteome</keyword>